<dbReference type="EMBL" id="AP027268">
    <property type="protein sequence ID" value="BDW93477.1"/>
    <property type="molecule type" value="Genomic_DNA"/>
</dbReference>
<accession>A0AA48HFH5</accession>
<dbReference type="Proteomes" id="UP001330184">
    <property type="component" value="Chromosome"/>
</dbReference>
<name>A0AA48HFH5_9FLAO</name>
<proteinExistence type="predicted"/>
<organism evidence="1 2">
    <name type="scientific">Flagellimonas marinaquae</name>
    <dbReference type="NCBI Taxonomy" id="254955"/>
    <lineage>
        <taxon>Bacteria</taxon>
        <taxon>Pseudomonadati</taxon>
        <taxon>Bacteroidota</taxon>
        <taxon>Flavobacteriia</taxon>
        <taxon>Flavobacteriales</taxon>
        <taxon>Flavobacteriaceae</taxon>
        <taxon>Flagellimonas</taxon>
    </lineage>
</organism>
<sequence length="126" mass="14233">MENLIRLKPEFANLDALYELLKSSGYECSKEYDVWEQRTDTSGQMAHCIVLKKSGMHAVKLFFVNENTVKINHIIPNKLMNAYFGNSAKAHKNMLELLGGSIKRALLKGAQQKAFEELERAVAKAC</sequence>
<dbReference type="RefSeq" id="WP_338194024.1">
    <property type="nucleotide sequence ID" value="NZ_AP027268.1"/>
</dbReference>
<dbReference type="AlphaFoldDB" id="A0AA48HFH5"/>
<keyword evidence="2" id="KW-1185">Reference proteome</keyword>
<reference evidence="1 2" key="1">
    <citation type="submission" date="2023-01" db="EMBL/GenBank/DDBJ databases">
        <title>Complete genome sequence of Muricauda aquimarina strain IFOP_LL357.</title>
        <authorList>
            <person name="Gajardo G."/>
            <person name="Ueki S."/>
            <person name="Maruyama F."/>
        </authorList>
    </citation>
    <scope>NUCLEOTIDE SEQUENCE [LARGE SCALE GENOMIC DNA]</scope>
    <source>
        <strain evidence="1 2">IFOP_LL357</strain>
    </source>
</reference>
<protein>
    <submittedName>
        <fullName evidence="1">Uncharacterized protein</fullName>
    </submittedName>
</protein>
<evidence type="ECO:0000313" key="2">
    <source>
        <dbReference type="Proteomes" id="UP001330184"/>
    </source>
</evidence>
<evidence type="ECO:0000313" key="1">
    <source>
        <dbReference type="EMBL" id="BDW93477.1"/>
    </source>
</evidence>
<gene>
    <name evidence="1" type="ORF">MACH07_23090</name>
</gene>